<dbReference type="GO" id="GO:0008270">
    <property type="term" value="F:zinc ion binding"/>
    <property type="evidence" value="ECO:0007669"/>
    <property type="project" value="InterPro"/>
</dbReference>
<name>A0A286RAG2_9BACT</name>
<feature type="domain" description="Cobalamin-independent methionine synthase MetE C-terminal/archaeal" evidence="4">
    <location>
        <begin position="175"/>
        <end position="352"/>
    </location>
</feature>
<dbReference type="GO" id="GO:0003871">
    <property type="term" value="F:5-methyltetrahydropteroyltriglutamate-homocysteine S-methyltransferase activity"/>
    <property type="evidence" value="ECO:0007669"/>
    <property type="project" value="UniProtKB-EC"/>
</dbReference>
<dbReference type="OrthoDB" id="244285at2"/>
<evidence type="ECO:0000259" key="4">
    <source>
        <dbReference type="Pfam" id="PF01717"/>
    </source>
</evidence>
<evidence type="ECO:0000313" key="5">
    <source>
        <dbReference type="EMBL" id="ASV72941.1"/>
    </source>
</evidence>
<dbReference type="SUPFAM" id="SSF51726">
    <property type="entry name" value="UROD/MetE-like"/>
    <property type="match status" value="1"/>
</dbReference>
<dbReference type="RefSeq" id="WP_157731592.1">
    <property type="nucleotide sequence ID" value="NZ_CP018477.1"/>
</dbReference>
<dbReference type="Gene3D" id="3.20.20.210">
    <property type="match status" value="1"/>
</dbReference>
<sequence>MFTVTKDIMLPCTTTGSFPRPRWFDVSMWGRPLDTCMMDVRFREKFQDALAVVVSDQERAGLDIITHGDFHCDEDFAGRSWHHYPLQRWKGLEGDYLQSEETRSPWLRYPPGTLLHEIYTGWRWPIVVDKVEHRPLDYPKIWRITQAKTRKPVRFGTCCSQVMSLFLDIHTDKYKDKRELIWDLAVAMNKELRALRDAGCKCIQVEEPCFHFMANSLGKDHPDVRFMLEAYNREVEGLDDVEIWIHTCWGNPNMQRVMEDTSYAASLEMYLYEAKGDVWTVEMKDRNFKDIELFGSLSKGLPKKIAVGVVSHRTLQADRPEEVAAEIRRALKYIPPEKLVITSDCGFGRQGCNREIAFYKAAAIAQGTNIVRRELGLPTTYVPAADPALQIDIVPKKSATTS</sequence>
<keyword evidence="5" id="KW-0489">Methyltransferase</keyword>
<dbReference type="EMBL" id="CP018477">
    <property type="protein sequence ID" value="ASV72941.1"/>
    <property type="molecule type" value="Genomic_DNA"/>
</dbReference>
<dbReference type="EC" id="2.1.1.14" evidence="5"/>
<proteinExistence type="predicted"/>
<organism evidence="5 6">
    <name type="scientific">Thermogutta terrifontis</name>
    <dbReference type="NCBI Taxonomy" id="1331910"/>
    <lineage>
        <taxon>Bacteria</taxon>
        <taxon>Pseudomonadati</taxon>
        <taxon>Planctomycetota</taxon>
        <taxon>Planctomycetia</taxon>
        <taxon>Pirellulales</taxon>
        <taxon>Thermoguttaceae</taxon>
        <taxon>Thermogutta</taxon>
    </lineage>
</organism>
<reference evidence="5 6" key="1">
    <citation type="journal article" name="Front. Microbiol.">
        <title>Sugar Metabolism of the First Thermophilic Planctomycete Thermogutta terrifontis: Comparative Genomic and Transcriptomic Approaches.</title>
        <authorList>
            <person name="Elcheninov A.G."/>
            <person name="Menzel P."/>
            <person name="Gudbergsdottir S.R."/>
            <person name="Slesarev A.I."/>
            <person name="Kadnikov V.V."/>
            <person name="Krogh A."/>
            <person name="Bonch-Osmolovskaya E.A."/>
            <person name="Peng X."/>
            <person name="Kublanov I.V."/>
        </authorList>
    </citation>
    <scope>NUCLEOTIDE SEQUENCE [LARGE SCALE GENOMIC DNA]</scope>
    <source>
        <strain evidence="5 6">R1</strain>
    </source>
</reference>
<accession>A0A286RAG2</accession>
<evidence type="ECO:0000256" key="2">
    <source>
        <dbReference type="ARBA" id="ARBA00022723"/>
    </source>
</evidence>
<evidence type="ECO:0000256" key="3">
    <source>
        <dbReference type="ARBA" id="ARBA00022833"/>
    </source>
</evidence>
<dbReference type="Pfam" id="PF01717">
    <property type="entry name" value="Meth_synt_2"/>
    <property type="match status" value="1"/>
</dbReference>
<dbReference type="InterPro" id="IPR002629">
    <property type="entry name" value="Met_Synth_C/arc"/>
</dbReference>
<evidence type="ECO:0000256" key="1">
    <source>
        <dbReference type="ARBA" id="ARBA00001947"/>
    </source>
</evidence>
<dbReference type="InterPro" id="IPR038071">
    <property type="entry name" value="UROD/MetE-like_sf"/>
</dbReference>
<keyword evidence="6" id="KW-1185">Reference proteome</keyword>
<keyword evidence="2" id="KW-0479">Metal-binding</keyword>
<comment type="cofactor">
    <cofactor evidence="1">
        <name>Zn(2+)</name>
        <dbReference type="ChEBI" id="CHEBI:29105"/>
    </cofactor>
</comment>
<gene>
    <name evidence="5" type="ORF">THTE_0339</name>
</gene>
<protein>
    <submittedName>
        <fullName evidence="5">5-methyltetrahydropteroyltriglutamate--homocysteine methyltransferase</fullName>
        <ecNumber evidence="5">2.1.1.14</ecNumber>
    </submittedName>
</protein>
<dbReference type="Proteomes" id="UP000215086">
    <property type="component" value="Chromosome"/>
</dbReference>
<dbReference type="PANTHER" id="PTHR30519">
    <property type="entry name" value="5-METHYLTETRAHYDROPTEROYLTRIGLUTAMATE--HOMOCYSTEINE METHYLTRANSFERASE"/>
    <property type="match status" value="1"/>
</dbReference>
<keyword evidence="3" id="KW-0862">Zinc</keyword>
<dbReference type="GO" id="GO:0032259">
    <property type="term" value="P:methylation"/>
    <property type="evidence" value="ECO:0007669"/>
    <property type="project" value="UniProtKB-KW"/>
</dbReference>
<evidence type="ECO:0000313" key="6">
    <source>
        <dbReference type="Proteomes" id="UP000215086"/>
    </source>
</evidence>
<dbReference type="AlphaFoldDB" id="A0A286RAG2"/>
<keyword evidence="5" id="KW-0808">Transferase</keyword>
<dbReference type="KEGG" id="ttf:THTE_0339"/>
<dbReference type="GO" id="GO:0009086">
    <property type="term" value="P:methionine biosynthetic process"/>
    <property type="evidence" value="ECO:0007669"/>
    <property type="project" value="InterPro"/>
</dbReference>
<dbReference type="CDD" id="cd03311">
    <property type="entry name" value="CIMS_C_terminal_like"/>
    <property type="match status" value="1"/>
</dbReference>